<dbReference type="EMBL" id="JBEPNW010000002">
    <property type="protein sequence ID" value="MET3864772.1"/>
    <property type="molecule type" value="Genomic_DNA"/>
</dbReference>
<dbReference type="Pfam" id="PF13972">
    <property type="entry name" value="TetR"/>
    <property type="match status" value="1"/>
</dbReference>
<reference evidence="5 6" key="1">
    <citation type="submission" date="2024-06" db="EMBL/GenBank/DDBJ databases">
        <title>Genomics of switchgrass bacterial isolates.</title>
        <authorList>
            <person name="Shade A."/>
        </authorList>
    </citation>
    <scope>NUCLEOTIDE SEQUENCE [LARGE SCALE GENOMIC DNA]</scope>
    <source>
        <strain evidence="5 6">PvP084</strain>
    </source>
</reference>
<feature type="DNA-binding region" description="H-T-H motif" evidence="2">
    <location>
        <begin position="58"/>
        <end position="77"/>
    </location>
</feature>
<evidence type="ECO:0000259" key="4">
    <source>
        <dbReference type="PROSITE" id="PS50977"/>
    </source>
</evidence>
<comment type="caution">
    <text evidence="5">The sequence shown here is derived from an EMBL/GenBank/DDBJ whole genome shotgun (WGS) entry which is preliminary data.</text>
</comment>
<evidence type="ECO:0000256" key="3">
    <source>
        <dbReference type="SAM" id="MobiDB-lite"/>
    </source>
</evidence>
<accession>A0ABV2NE82</accession>
<evidence type="ECO:0000256" key="2">
    <source>
        <dbReference type="PROSITE-ProRule" id="PRU00335"/>
    </source>
</evidence>
<name>A0ABV2NE82_9HYPH</name>
<dbReference type="InterPro" id="IPR009057">
    <property type="entry name" value="Homeodomain-like_sf"/>
</dbReference>
<feature type="region of interest" description="Disordered" evidence="3">
    <location>
        <begin position="1"/>
        <end position="30"/>
    </location>
</feature>
<dbReference type="RefSeq" id="WP_234741133.1">
    <property type="nucleotide sequence ID" value="NZ_CP090579.1"/>
</dbReference>
<dbReference type="Pfam" id="PF00440">
    <property type="entry name" value="TetR_N"/>
    <property type="match status" value="1"/>
</dbReference>
<gene>
    <name evidence="5" type="ORF">ABIC20_002081</name>
</gene>
<dbReference type="PRINTS" id="PR00455">
    <property type="entry name" value="HTHTETR"/>
</dbReference>
<dbReference type="PANTHER" id="PTHR30055:SF223">
    <property type="entry name" value="HTH-TYPE TRANSCRIPTIONAL REGULATOR UIDR"/>
    <property type="match status" value="1"/>
</dbReference>
<evidence type="ECO:0000256" key="1">
    <source>
        <dbReference type="ARBA" id="ARBA00023125"/>
    </source>
</evidence>
<keyword evidence="6" id="KW-1185">Reference proteome</keyword>
<dbReference type="InterPro" id="IPR036271">
    <property type="entry name" value="Tet_transcr_reg_TetR-rel_C_sf"/>
</dbReference>
<evidence type="ECO:0000313" key="6">
    <source>
        <dbReference type="Proteomes" id="UP001549119"/>
    </source>
</evidence>
<dbReference type="InterPro" id="IPR025722">
    <property type="entry name" value="TetR"/>
</dbReference>
<dbReference type="InterPro" id="IPR050109">
    <property type="entry name" value="HTH-type_TetR-like_transc_reg"/>
</dbReference>
<dbReference type="Proteomes" id="UP001549119">
    <property type="component" value="Unassembled WGS sequence"/>
</dbReference>
<dbReference type="InterPro" id="IPR001647">
    <property type="entry name" value="HTH_TetR"/>
</dbReference>
<proteinExistence type="predicted"/>
<evidence type="ECO:0000313" key="5">
    <source>
        <dbReference type="EMBL" id="MET3864772.1"/>
    </source>
</evidence>
<feature type="compositionally biased region" description="Basic and acidic residues" evidence="3">
    <location>
        <begin position="13"/>
        <end position="23"/>
    </location>
</feature>
<sequence length="229" mass="24961">MSTLDGDGIMSRGEVRRGERGADVDPEADLAAASPDTRTRILAVSLALFNARGLGHVTTAEIAAAAGIREGNLQYHFPRKRGLVEALFAAFETEAVAVAGRMPADPAAPEALLAYQRAWFDLMWRYRCVYRDGIAMVEIAPALRARVHTLRAETQALARGVFEAAVRAGRLRVAPDALGRLIDNAWIVSSHWMSHRLQGGTALTEADRDWGFAQVRDLFAPYLVPEGPI</sequence>
<dbReference type="SUPFAM" id="SSF48498">
    <property type="entry name" value="Tetracyclin repressor-like, C-terminal domain"/>
    <property type="match status" value="1"/>
</dbReference>
<dbReference type="SUPFAM" id="SSF46689">
    <property type="entry name" value="Homeodomain-like"/>
    <property type="match status" value="1"/>
</dbReference>
<dbReference type="PANTHER" id="PTHR30055">
    <property type="entry name" value="HTH-TYPE TRANSCRIPTIONAL REGULATOR RUTR"/>
    <property type="match status" value="1"/>
</dbReference>
<protein>
    <submittedName>
        <fullName evidence="5">AcrR family transcriptional regulator</fullName>
    </submittedName>
</protein>
<keyword evidence="1 2" id="KW-0238">DNA-binding</keyword>
<dbReference type="Gene3D" id="1.10.357.10">
    <property type="entry name" value="Tetracycline Repressor, domain 2"/>
    <property type="match status" value="1"/>
</dbReference>
<dbReference type="PROSITE" id="PS50977">
    <property type="entry name" value="HTH_TETR_2"/>
    <property type="match status" value="1"/>
</dbReference>
<feature type="domain" description="HTH tetR-type" evidence="4">
    <location>
        <begin position="35"/>
        <end position="95"/>
    </location>
</feature>
<organism evidence="5 6">
    <name type="scientific">Methylobacterium radiotolerans</name>
    <dbReference type="NCBI Taxonomy" id="31998"/>
    <lineage>
        <taxon>Bacteria</taxon>
        <taxon>Pseudomonadati</taxon>
        <taxon>Pseudomonadota</taxon>
        <taxon>Alphaproteobacteria</taxon>
        <taxon>Hyphomicrobiales</taxon>
        <taxon>Methylobacteriaceae</taxon>
        <taxon>Methylobacterium</taxon>
    </lineage>
</organism>